<accession>A0ABX1SB15</accession>
<comment type="caution">
    <text evidence="1">The sequence shown here is derived from an EMBL/GenBank/DDBJ whole genome shotgun (WGS) entry which is preliminary data.</text>
</comment>
<keyword evidence="2" id="KW-1185">Reference proteome</keyword>
<sequence>MVGRRSAIPNIAQATRSATVGRRAAVEVDVLPPLDAVAMVFGLDAPDPLRLDLLVGNVAVMLPAVDHLVVLGACGDLGAQRGENLDLAAGLADGHRLRVTGLDLCSAARPLAGT</sequence>
<gene>
    <name evidence="1" type="ORF">HF526_15755</name>
</gene>
<dbReference type="Proteomes" id="UP000820669">
    <property type="component" value="Unassembled WGS sequence"/>
</dbReference>
<evidence type="ECO:0000313" key="2">
    <source>
        <dbReference type="Proteomes" id="UP000820669"/>
    </source>
</evidence>
<evidence type="ECO:0000313" key="1">
    <source>
        <dbReference type="EMBL" id="NMH98750.1"/>
    </source>
</evidence>
<organism evidence="1 2">
    <name type="scientific">Pseudonocardia acidicola</name>
    <dbReference type="NCBI Taxonomy" id="2724939"/>
    <lineage>
        <taxon>Bacteria</taxon>
        <taxon>Bacillati</taxon>
        <taxon>Actinomycetota</taxon>
        <taxon>Actinomycetes</taxon>
        <taxon>Pseudonocardiales</taxon>
        <taxon>Pseudonocardiaceae</taxon>
        <taxon>Pseudonocardia</taxon>
    </lineage>
</organism>
<name>A0ABX1SB15_9PSEU</name>
<reference evidence="1 2" key="1">
    <citation type="submission" date="2020-04" db="EMBL/GenBank/DDBJ databases">
        <authorList>
            <person name="Klaysubun C."/>
            <person name="Duangmal K."/>
            <person name="Lipun K."/>
        </authorList>
    </citation>
    <scope>NUCLEOTIDE SEQUENCE [LARGE SCALE GENOMIC DNA]</scope>
    <source>
        <strain evidence="1 2">K10HN5</strain>
    </source>
</reference>
<protein>
    <submittedName>
        <fullName evidence="1">Uncharacterized protein</fullName>
    </submittedName>
</protein>
<dbReference type="RefSeq" id="WP_169382190.1">
    <property type="nucleotide sequence ID" value="NZ_JAAXLA010000026.1"/>
</dbReference>
<proteinExistence type="predicted"/>
<dbReference type="EMBL" id="JAAXLA010000026">
    <property type="protein sequence ID" value="NMH98750.1"/>
    <property type="molecule type" value="Genomic_DNA"/>
</dbReference>